<evidence type="ECO:0000256" key="3">
    <source>
        <dbReference type="ARBA" id="ARBA00066372"/>
    </source>
</evidence>
<comment type="caution">
    <text evidence="6">The sequence shown here is derived from an EMBL/GenBank/DDBJ whole genome shotgun (WGS) entry which is preliminary data.</text>
</comment>
<dbReference type="EMBL" id="QQOH01000002">
    <property type="protein sequence ID" value="RDE22706.1"/>
    <property type="molecule type" value="Genomic_DNA"/>
</dbReference>
<dbReference type="FunFam" id="1.10.287.1080:FF:000001">
    <property type="entry name" value="Nucleoside triphosphate pyrophosphohydrolase"/>
    <property type="match status" value="1"/>
</dbReference>
<evidence type="ECO:0000256" key="2">
    <source>
        <dbReference type="ARBA" id="ARBA00061115"/>
    </source>
</evidence>
<accession>A0A369WQ68</accession>
<proteinExistence type="inferred from homology"/>
<dbReference type="CDD" id="cd11529">
    <property type="entry name" value="NTP-PPase_MazG_Cterm"/>
    <property type="match status" value="1"/>
</dbReference>
<organism evidence="6 7">
    <name type="scientific">Motiliproteus coralliicola</name>
    <dbReference type="NCBI Taxonomy" id="2283196"/>
    <lineage>
        <taxon>Bacteria</taxon>
        <taxon>Pseudomonadati</taxon>
        <taxon>Pseudomonadota</taxon>
        <taxon>Gammaproteobacteria</taxon>
        <taxon>Oceanospirillales</taxon>
        <taxon>Oceanospirillaceae</taxon>
        <taxon>Motiliproteus</taxon>
    </lineage>
</organism>
<dbReference type="RefSeq" id="WP_114695339.1">
    <property type="nucleotide sequence ID" value="NZ_QQOH01000002.1"/>
</dbReference>
<dbReference type="GO" id="GO:0046047">
    <property type="term" value="P:TTP catabolic process"/>
    <property type="evidence" value="ECO:0007669"/>
    <property type="project" value="TreeGrafter"/>
</dbReference>
<dbReference type="GO" id="GO:0006203">
    <property type="term" value="P:dGTP catabolic process"/>
    <property type="evidence" value="ECO:0007669"/>
    <property type="project" value="TreeGrafter"/>
</dbReference>
<gene>
    <name evidence="6" type="ORF">DV711_09000</name>
</gene>
<reference evidence="6 7" key="1">
    <citation type="submission" date="2018-07" db="EMBL/GenBank/DDBJ databases">
        <title>Motiliproteus coralliicola sp. nov., a bacterium isolated from Coral.</title>
        <authorList>
            <person name="Wang G."/>
        </authorList>
    </citation>
    <scope>NUCLEOTIDE SEQUENCE [LARGE SCALE GENOMIC DNA]</scope>
    <source>
        <strain evidence="6 7">C34</strain>
    </source>
</reference>
<dbReference type="GO" id="GO:0046076">
    <property type="term" value="P:dTTP catabolic process"/>
    <property type="evidence" value="ECO:0007669"/>
    <property type="project" value="TreeGrafter"/>
</dbReference>
<dbReference type="NCBIfam" id="NF007113">
    <property type="entry name" value="PRK09562.1"/>
    <property type="match status" value="1"/>
</dbReference>
<dbReference type="CDD" id="cd11528">
    <property type="entry name" value="NTP-PPase_MazG_Nterm"/>
    <property type="match status" value="1"/>
</dbReference>
<dbReference type="GO" id="GO:0046061">
    <property type="term" value="P:dATP catabolic process"/>
    <property type="evidence" value="ECO:0007669"/>
    <property type="project" value="TreeGrafter"/>
</dbReference>
<keyword evidence="7" id="KW-1185">Reference proteome</keyword>
<dbReference type="Gene3D" id="1.10.287.1080">
    <property type="entry name" value="MazG-like"/>
    <property type="match status" value="2"/>
</dbReference>
<feature type="domain" description="NTP pyrophosphohydrolase MazG-like" evidence="5">
    <location>
        <begin position="190"/>
        <end position="248"/>
    </location>
</feature>
<evidence type="ECO:0000313" key="6">
    <source>
        <dbReference type="EMBL" id="RDE22706.1"/>
    </source>
</evidence>
<evidence type="ECO:0000259" key="5">
    <source>
        <dbReference type="Pfam" id="PF03819"/>
    </source>
</evidence>
<dbReference type="PANTHER" id="PTHR30522">
    <property type="entry name" value="NUCLEOSIDE TRIPHOSPHATE PYROPHOSPHOHYDROLASE"/>
    <property type="match status" value="1"/>
</dbReference>
<dbReference type="OrthoDB" id="9808939at2"/>
<sequence>MAYQMDDLLRLMAQLRDPQHGCPWDQKQDLASIVPHTLDEVYEVIDTIERQDHDHLCDELGDLLFQVVFYAQICAEQGQFRFNDIIDGLVSKLLRRHPHVYPDGTFGSFGSPDKLTEAQIKQNWERIKAEERAAKRAELDAESDDESKTDAASVLDDISAGLPALMRAHKLQKRAASVGFDWRELAPVFENLQSEIVEVQEAIQQQDEQAIADELGDLLFSCVNLIRHLKQDSEQVLRQANGKFEQRFRRVELLAAAQGLDMSSTDEAVLDQLWQQAKQQLAEET</sequence>
<dbReference type="Pfam" id="PF03819">
    <property type="entry name" value="MazG"/>
    <property type="match status" value="2"/>
</dbReference>
<feature type="domain" description="NTP pyrophosphohydrolase MazG-like" evidence="5">
    <location>
        <begin position="29"/>
        <end position="100"/>
    </location>
</feature>
<dbReference type="PANTHER" id="PTHR30522:SF0">
    <property type="entry name" value="NUCLEOSIDE TRIPHOSPHATE PYROPHOSPHOHYDROLASE"/>
    <property type="match status" value="1"/>
</dbReference>
<evidence type="ECO:0000256" key="1">
    <source>
        <dbReference type="ARBA" id="ARBA00052141"/>
    </source>
</evidence>
<dbReference type="SUPFAM" id="SSF101386">
    <property type="entry name" value="all-alpha NTP pyrophosphatases"/>
    <property type="match status" value="2"/>
</dbReference>
<dbReference type="InterPro" id="IPR048011">
    <property type="entry name" value="NTP-PPase_MazG-like_C"/>
</dbReference>
<keyword evidence="6" id="KW-0378">Hydrolase</keyword>
<dbReference type="Proteomes" id="UP000253769">
    <property type="component" value="Unassembled WGS sequence"/>
</dbReference>
<dbReference type="InterPro" id="IPR004518">
    <property type="entry name" value="MazG-like_dom"/>
</dbReference>
<name>A0A369WQ68_9GAMM</name>
<dbReference type="GO" id="GO:0046052">
    <property type="term" value="P:UTP catabolic process"/>
    <property type="evidence" value="ECO:0007669"/>
    <property type="project" value="TreeGrafter"/>
</dbReference>
<protein>
    <recommendedName>
        <fullName evidence="4">Nucleoside triphosphate pyrophosphohydrolase</fullName>
        <ecNumber evidence="3">3.6.1.8</ecNumber>
    </recommendedName>
</protein>
<dbReference type="AlphaFoldDB" id="A0A369WQ68"/>
<dbReference type="FunFam" id="1.10.287.1080:FF:000003">
    <property type="entry name" value="Nucleoside triphosphate pyrophosphohydrolase"/>
    <property type="match status" value="1"/>
</dbReference>
<comment type="catalytic activity">
    <reaction evidence="1">
        <text>ATP + H2O = AMP + diphosphate + H(+)</text>
        <dbReference type="Rhea" id="RHEA:14245"/>
        <dbReference type="ChEBI" id="CHEBI:15377"/>
        <dbReference type="ChEBI" id="CHEBI:15378"/>
        <dbReference type="ChEBI" id="CHEBI:30616"/>
        <dbReference type="ChEBI" id="CHEBI:33019"/>
        <dbReference type="ChEBI" id="CHEBI:456215"/>
        <dbReference type="EC" id="3.6.1.8"/>
    </reaction>
</comment>
<dbReference type="NCBIfam" id="TIGR00444">
    <property type="entry name" value="mazG"/>
    <property type="match status" value="1"/>
</dbReference>
<dbReference type="GO" id="GO:0046081">
    <property type="term" value="P:dUTP catabolic process"/>
    <property type="evidence" value="ECO:0007669"/>
    <property type="project" value="TreeGrafter"/>
</dbReference>
<dbReference type="GO" id="GO:0006950">
    <property type="term" value="P:response to stress"/>
    <property type="evidence" value="ECO:0007669"/>
    <property type="project" value="UniProtKB-ARBA"/>
</dbReference>
<evidence type="ECO:0000313" key="7">
    <source>
        <dbReference type="Proteomes" id="UP000253769"/>
    </source>
</evidence>
<dbReference type="GO" id="GO:0047693">
    <property type="term" value="F:ATP diphosphatase activity"/>
    <property type="evidence" value="ECO:0007669"/>
    <property type="project" value="UniProtKB-EC"/>
</dbReference>
<dbReference type="EC" id="3.6.1.8" evidence="3"/>
<dbReference type="InterPro" id="IPR048015">
    <property type="entry name" value="NTP-PPase_MazG-like_N"/>
</dbReference>
<comment type="similarity">
    <text evidence="2">Belongs to the nucleoside triphosphate pyrophosphohydrolase family.</text>
</comment>
<dbReference type="InterPro" id="IPR011551">
    <property type="entry name" value="NTP_PyrPHydrolase_MazG"/>
</dbReference>
<evidence type="ECO:0000256" key="4">
    <source>
        <dbReference type="ARBA" id="ARBA00074799"/>
    </source>
</evidence>